<comment type="caution">
    <text evidence="2">The sequence shown here is derived from an EMBL/GenBank/DDBJ whole genome shotgun (WGS) entry which is preliminary data.</text>
</comment>
<evidence type="ECO:0000313" key="3">
    <source>
        <dbReference type="Proteomes" id="UP000807025"/>
    </source>
</evidence>
<sequence>MGLRAKIEQSAPNHPPTMGEGDVDASLLWDWFVKSENYLCHKNTPAADMVKTVAHGMGGVHAIRWLAAHGPSLHTMDWDDYKEQMRSLFLPVDWEYTTRMSILRMKQGSRPFIDFALDVLGKNNLLAGTASFMNDDFVCDALEAGMEPNLAQECHQENMNHFDGFRVWMDEVKRLDEQRRQCFEEIAREFARLNVKGSAAAQTSARATRPTSTVSSTSKPASSFVPIPKLLDSERSLLQNNGSCFKCRRFWAGHIGPHCPHPPIDGATYKTITSAPPRPANYVGRGGPVAAVLEEPLAQQTSIEEELISFENVAAVLPNVVSSVMDTGSPGYSDDEYAPFSCSNMFWSCHPLPPSAYPPSCASPPLTLKGLIDDGSSVVLIKESVADMLKLPRFVASQPFVCQPAFSTSKTLQTLASYVKIQPTSVDGTFSSLPLRAFVSPSLVTDLILGLPFLTSNLLIVDHGSRSCIVKLDNERSYDLLHPVSPFSTKPIPLWRTSHIRASEIHAARQRNRPAVRDVLLGDEMTARLKRHRAVHPSRGQWGDHAQNVVASIKECIEDLNAVETYQAQL</sequence>
<dbReference type="Gene3D" id="2.40.70.10">
    <property type="entry name" value="Acid Proteases"/>
    <property type="match status" value="1"/>
</dbReference>
<feature type="region of interest" description="Disordered" evidence="1">
    <location>
        <begin position="201"/>
        <end position="220"/>
    </location>
</feature>
<dbReference type="AlphaFoldDB" id="A0A9P5ZYB0"/>
<evidence type="ECO:0000256" key="1">
    <source>
        <dbReference type="SAM" id="MobiDB-lite"/>
    </source>
</evidence>
<dbReference type="InterPro" id="IPR021109">
    <property type="entry name" value="Peptidase_aspartic_dom_sf"/>
</dbReference>
<gene>
    <name evidence="2" type="ORF">BDN71DRAFT_1506903</name>
</gene>
<dbReference type="OrthoDB" id="2801433at2759"/>
<accession>A0A9P5ZYB0</accession>
<dbReference type="Proteomes" id="UP000807025">
    <property type="component" value="Unassembled WGS sequence"/>
</dbReference>
<reference evidence="2" key="1">
    <citation type="submission" date="2020-11" db="EMBL/GenBank/DDBJ databases">
        <authorList>
            <consortium name="DOE Joint Genome Institute"/>
            <person name="Ahrendt S."/>
            <person name="Riley R."/>
            <person name="Andreopoulos W."/>
            <person name="Labutti K."/>
            <person name="Pangilinan J."/>
            <person name="Ruiz-Duenas F.J."/>
            <person name="Barrasa J.M."/>
            <person name="Sanchez-Garcia M."/>
            <person name="Camarero S."/>
            <person name="Miyauchi S."/>
            <person name="Serrano A."/>
            <person name="Linde D."/>
            <person name="Babiker R."/>
            <person name="Drula E."/>
            <person name="Ayuso-Fernandez I."/>
            <person name="Pacheco R."/>
            <person name="Padilla G."/>
            <person name="Ferreira P."/>
            <person name="Barriuso J."/>
            <person name="Kellner H."/>
            <person name="Castanera R."/>
            <person name="Alfaro M."/>
            <person name="Ramirez L."/>
            <person name="Pisabarro A.G."/>
            <person name="Kuo A."/>
            <person name="Tritt A."/>
            <person name="Lipzen A."/>
            <person name="He G."/>
            <person name="Yan M."/>
            <person name="Ng V."/>
            <person name="Cullen D."/>
            <person name="Martin F."/>
            <person name="Rosso M.-N."/>
            <person name="Henrissat B."/>
            <person name="Hibbett D."/>
            <person name="Martinez A.T."/>
            <person name="Grigoriev I.V."/>
        </authorList>
    </citation>
    <scope>NUCLEOTIDE SEQUENCE</scope>
    <source>
        <strain evidence="2">ATCC 90797</strain>
    </source>
</reference>
<dbReference type="CDD" id="cd00303">
    <property type="entry name" value="retropepsin_like"/>
    <property type="match status" value="1"/>
</dbReference>
<evidence type="ECO:0000313" key="2">
    <source>
        <dbReference type="EMBL" id="KAF9495343.1"/>
    </source>
</evidence>
<organism evidence="2 3">
    <name type="scientific">Pleurotus eryngii</name>
    <name type="common">Boletus of the steppes</name>
    <dbReference type="NCBI Taxonomy" id="5323"/>
    <lineage>
        <taxon>Eukaryota</taxon>
        <taxon>Fungi</taxon>
        <taxon>Dikarya</taxon>
        <taxon>Basidiomycota</taxon>
        <taxon>Agaricomycotina</taxon>
        <taxon>Agaricomycetes</taxon>
        <taxon>Agaricomycetidae</taxon>
        <taxon>Agaricales</taxon>
        <taxon>Pleurotineae</taxon>
        <taxon>Pleurotaceae</taxon>
        <taxon>Pleurotus</taxon>
    </lineage>
</organism>
<keyword evidence="3" id="KW-1185">Reference proteome</keyword>
<proteinExistence type="predicted"/>
<dbReference type="EMBL" id="MU154563">
    <property type="protein sequence ID" value="KAF9495343.1"/>
    <property type="molecule type" value="Genomic_DNA"/>
</dbReference>
<name>A0A9P5ZYB0_PLEER</name>
<protein>
    <submittedName>
        <fullName evidence="2">Uncharacterized protein</fullName>
    </submittedName>
</protein>